<sequence>SSFKNGFFDRSILWIEAVLPDGTITRASRTRNFELLEGMVGSLGTLGIATLLQIKLVPAMKWVELKYIPVRHVSDAMDTLDRLAQDPTSDFLEALIYGPGTPSYGVVTVGKLSAASHDPQAMFSTPDSEWFYEHALRAGESTESILITSYLFRHDRGSFSLGQYCFGRVPLNNWSRWGADSALRSHALAQTMQALHWDDHLFVQDLIVPSDSTLKMLEYLDSNLKIYPLLLPPVLMRPNQTQSNIAVNISLRGWTPSTINNPTAFKKTHRQIEQLLHQLGGFKWLYSHNYFTEDEFWETYPRKQYEQLRVKYHAKYLQNVWEKSETSERKPVSPKPKSLGSGVCEDRSGGYEPRAGPCVIEAQVDVDSVRSIALIGSDKIIYAGEC</sequence>
<dbReference type="InterPro" id="IPR040165">
    <property type="entry name" value="Diminuto-like"/>
</dbReference>
<dbReference type="PANTHER" id="PTHR10801:SF0">
    <property type="entry name" value="DELTA(24)-STEROL REDUCTASE"/>
    <property type="match status" value="1"/>
</dbReference>
<dbReference type="EMBL" id="MU001501">
    <property type="protein sequence ID" value="KAF2444244.1"/>
    <property type="molecule type" value="Genomic_DNA"/>
</dbReference>
<evidence type="ECO:0000313" key="3">
    <source>
        <dbReference type="EMBL" id="KAF2444244.1"/>
    </source>
</evidence>
<dbReference type="InterPro" id="IPR036318">
    <property type="entry name" value="FAD-bd_PCMH-like_sf"/>
</dbReference>
<dbReference type="GO" id="GO:0000246">
    <property type="term" value="F:Delta24(24-1) sterol reductase activity"/>
    <property type="evidence" value="ECO:0007669"/>
    <property type="project" value="TreeGrafter"/>
</dbReference>
<dbReference type="InterPro" id="IPR016169">
    <property type="entry name" value="FAD-bd_PCMH_sub2"/>
</dbReference>
<gene>
    <name evidence="3" type="ORF">P171DRAFT_360946</name>
</gene>
<evidence type="ECO:0000256" key="1">
    <source>
        <dbReference type="ARBA" id="ARBA00023002"/>
    </source>
</evidence>
<evidence type="ECO:0000256" key="2">
    <source>
        <dbReference type="SAM" id="MobiDB-lite"/>
    </source>
</evidence>
<name>A0A9P4UA85_9PLEO</name>
<organism evidence="3 4">
    <name type="scientific">Karstenula rhodostoma CBS 690.94</name>
    <dbReference type="NCBI Taxonomy" id="1392251"/>
    <lineage>
        <taxon>Eukaryota</taxon>
        <taxon>Fungi</taxon>
        <taxon>Dikarya</taxon>
        <taxon>Ascomycota</taxon>
        <taxon>Pezizomycotina</taxon>
        <taxon>Dothideomycetes</taxon>
        <taxon>Pleosporomycetidae</taxon>
        <taxon>Pleosporales</taxon>
        <taxon>Massarineae</taxon>
        <taxon>Didymosphaeriaceae</taxon>
        <taxon>Karstenula</taxon>
    </lineage>
</organism>
<dbReference type="GO" id="GO:0050660">
    <property type="term" value="F:flavin adenine dinucleotide binding"/>
    <property type="evidence" value="ECO:0007669"/>
    <property type="project" value="InterPro"/>
</dbReference>
<reference evidence="3" key="1">
    <citation type="journal article" date="2020" name="Stud. Mycol.">
        <title>101 Dothideomycetes genomes: a test case for predicting lifestyles and emergence of pathogens.</title>
        <authorList>
            <person name="Haridas S."/>
            <person name="Albert R."/>
            <person name="Binder M."/>
            <person name="Bloem J."/>
            <person name="Labutti K."/>
            <person name="Salamov A."/>
            <person name="Andreopoulos B."/>
            <person name="Baker S."/>
            <person name="Barry K."/>
            <person name="Bills G."/>
            <person name="Bluhm B."/>
            <person name="Cannon C."/>
            <person name="Castanera R."/>
            <person name="Culley D."/>
            <person name="Daum C."/>
            <person name="Ezra D."/>
            <person name="Gonzalez J."/>
            <person name="Henrissat B."/>
            <person name="Kuo A."/>
            <person name="Liang C."/>
            <person name="Lipzen A."/>
            <person name="Lutzoni F."/>
            <person name="Magnuson J."/>
            <person name="Mondo S."/>
            <person name="Nolan M."/>
            <person name="Ohm R."/>
            <person name="Pangilinan J."/>
            <person name="Park H.-J."/>
            <person name="Ramirez L."/>
            <person name="Alfaro M."/>
            <person name="Sun H."/>
            <person name="Tritt A."/>
            <person name="Yoshinaga Y."/>
            <person name="Zwiers L.-H."/>
            <person name="Turgeon B."/>
            <person name="Goodwin S."/>
            <person name="Spatafora J."/>
            <person name="Crous P."/>
            <person name="Grigoriev I."/>
        </authorList>
    </citation>
    <scope>NUCLEOTIDE SEQUENCE</scope>
    <source>
        <strain evidence="3">CBS 690.94</strain>
    </source>
</reference>
<comment type="caution">
    <text evidence="3">The sequence shown here is derived from an EMBL/GenBank/DDBJ whole genome shotgun (WGS) entry which is preliminary data.</text>
</comment>
<evidence type="ECO:0008006" key="5">
    <source>
        <dbReference type="Google" id="ProtNLM"/>
    </source>
</evidence>
<dbReference type="GO" id="GO:0016020">
    <property type="term" value="C:membrane"/>
    <property type="evidence" value="ECO:0007669"/>
    <property type="project" value="TreeGrafter"/>
</dbReference>
<dbReference type="GO" id="GO:0005737">
    <property type="term" value="C:cytoplasm"/>
    <property type="evidence" value="ECO:0007669"/>
    <property type="project" value="TreeGrafter"/>
</dbReference>
<dbReference type="OrthoDB" id="3780024at2759"/>
<protein>
    <recommendedName>
        <fullName evidence="5">FAD-binding PCMH-type domain-containing protein</fullName>
    </recommendedName>
</protein>
<keyword evidence="4" id="KW-1185">Reference proteome</keyword>
<keyword evidence="1" id="KW-0560">Oxidoreductase</keyword>
<accession>A0A9P4UA85</accession>
<feature type="region of interest" description="Disordered" evidence="2">
    <location>
        <begin position="325"/>
        <end position="348"/>
    </location>
</feature>
<dbReference type="PANTHER" id="PTHR10801">
    <property type="entry name" value="24-DEHYDROCHOLESTEROL REDUCTASE"/>
    <property type="match status" value="1"/>
</dbReference>
<dbReference type="GO" id="GO:0008202">
    <property type="term" value="P:steroid metabolic process"/>
    <property type="evidence" value="ECO:0007669"/>
    <property type="project" value="TreeGrafter"/>
</dbReference>
<proteinExistence type="predicted"/>
<feature type="non-terminal residue" evidence="3">
    <location>
        <position position="1"/>
    </location>
</feature>
<dbReference type="SUPFAM" id="SSF56176">
    <property type="entry name" value="FAD-binding/transporter-associated domain-like"/>
    <property type="match status" value="1"/>
</dbReference>
<evidence type="ECO:0000313" key="4">
    <source>
        <dbReference type="Proteomes" id="UP000799764"/>
    </source>
</evidence>
<dbReference type="Proteomes" id="UP000799764">
    <property type="component" value="Unassembled WGS sequence"/>
</dbReference>
<dbReference type="Gene3D" id="3.30.465.10">
    <property type="match status" value="1"/>
</dbReference>
<dbReference type="AlphaFoldDB" id="A0A9P4UA85"/>